<proteinExistence type="predicted"/>
<dbReference type="Proteomes" id="UP000297239">
    <property type="component" value="Unassembled WGS sequence"/>
</dbReference>
<gene>
    <name evidence="1" type="ORF">EHQ18_01250</name>
</gene>
<sequence>MKKSLLIALVLISVTFCNDRTEKESNVIEITETNVFLNQWEIPKNATLSDFNSKFTLKKNNELKKDNLNIYLENGLEIKKSETTDRIEGFTINYDMENKSNKSIYLGSVKIQNVEISKFTNPTNIISYFKCRGIFCGTEFGNTRIFITMNLDKTKINTIQIYFL</sequence>
<organism evidence="1 2">
    <name type="scientific">Leptospira kanakyensis</name>
    <dbReference type="NCBI Taxonomy" id="2484968"/>
    <lineage>
        <taxon>Bacteria</taxon>
        <taxon>Pseudomonadati</taxon>
        <taxon>Spirochaetota</taxon>
        <taxon>Spirochaetia</taxon>
        <taxon>Leptospirales</taxon>
        <taxon>Leptospiraceae</taxon>
        <taxon>Leptospira</taxon>
    </lineage>
</organism>
<reference evidence="1" key="1">
    <citation type="journal article" date="2019" name="PLoS Negl. Trop. Dis.">
        <title>Revisiting the worldwide diversity of Leptospira species in the environment.</title>
        <authorList>
            <person name="Vincent A.T."/>
            <person name="Schiettekatte O."/>
            <person name="Bourhy P."/>
            <person name="Veyrier F.J."/>
            <person name="Picardeau M."/>
        </authorList>
    </citation>
    <scope>NUCLEOTIDE SEQUENCE [LARGE SCALE GENOMIC DNA]</scope>
    <source>
        <strain evidence="1">201800293</strain>
    </source>
</reference>
<name>A0A6N4QQR2_9LEPT</name>
<dbReference type="EMBL" id="RQFF01000007">
    <property type="protein sequence ID" value="TGK76620.1"/>
    <property type="molecule type" value="Genomic_DNA"/>
</dbReference>
<accession>A0A6N4QQR2</accession>
<dbReference type="OrthoDB" id="9905532at2"/>
<dbReference type="AlphaFoldDB" id="A0A6N4QQR2"/>
<protein>
    <submittedName>
        <fullName evidence="1">Uncharacterized protein</fullName>
    </submittedName>
</protein>
<keyword evidence="2" id="KW-1185">Reference proteome</keyword>
<comment type="caution">
    <text evidence="1">The sequence shown here is derived from an EMBL/GenBank/DDBJ whole genome shotgun (WGS) entry which is preliminary data.</text>
</comment>
<evidence type="ECO:0000313" key="2">
    <source>
        <dbReference type="Proteomes" id="UP000297239"/>
    </source>
</evidence>
<evidence type="ECO:0000313" key="1">
    <source>
        <dbReference type="EMBL" id="TGK76620.1"/>
    </source>
</evidence>
<dbReference type="RefSeq" id="WP_135631489.1">
    <property type="nucleotide sequence ID" value="NZ_RQFE01000007.1"/>
</dbReference>